<dbReference type="OrthoDB" id="1875751at2759"/>
<dbReference type="GO" id="GO:0010468">
    <property type="term" value="P:regulation of gene expression"/>
    <property type="evidence" value="ECO:0007669"/>
    <property type="project" value="TreeGrafter"/>
</dbReference>
<dbReference type="RefSeq" id="XP_022083414.1">
    <property type="nucleotide sequence ID" value="XM_022227722.1"/>
</dbReference>
<name>A0A8B7XRE4_ACAPL</name>
<evidence type="ECO:0000256" key="1">
    <source>
        <dbReference type="ARBA" id="ARBA00004123"/>
    </source>
</evidence>
<evidence type="ECO:0000313" key="6">
    <source>
        <dbReference type="Proteomes" id="UP000694845"/>
    </source>
</evidence>
<dbReference type="InterPro" id="IPR035979">
    <property type="entry name" value="RBD_domain_sf"/>
</dbReference>
<dbReference type="InterPro" id="IPR000504">
    <property type="entry name" value="RRM_dom"/>
</dbReference>
<dbReference type="SMART" id="SM00360">
    <property type="entry name" value="RRM"/>
    <property type="match status" value="2"/>
</dbReference>
<dbReference type="PROSITE" id="PS50102">
    <property type="entry name" value="RRM"/>
    <property type="match status" value="2"/>
</dbReference>
<sequence>MYACKAHVYFFFCSFPYQSKMAEEQTTFAAEDGAQFECGQEEEPEDENLRKLFLGGLDRSSTKDDVEEHFRSLGHSVDVSVATDNNNKSKGFGFVTMRTVAETDKVLHDHEDNPTHFKGRKIEVRRAIPKNSNVSNDLVKKVFVAGLNKGDISEDDLKDYFNTIAKVKSVSIVKDKNTNQSRGYAFVELEYYYMVDKAALMTNHVINNTKIDVNKAHADKNRGGRGGYGGGRGGGGGGYGRGRGGGYGGGGSGYGGGGYSGWGYGGGRDWGNGYNDYDGYGGGYDNYSSYGPQRDYYGGQSRGRGGRGGRYRPY</sequence>
<protein>
    <submittedName>
        <fullName evidence="7">Glycine-rich RNA-binding protein 2-like</fullName>
    </submittedName>
</protein>
<gene>
    <name evidence="7" type="primary">LOC110975327</name>
</gene>
<evidence type="ECO:0000259" key="5">
    <source>
        <dbReference type="PROSITE" id="PS50102"/>
    </source>
</evidence>
<dbReference type="OMA" id="PRVMESQ"/>
<dbReference type="SUPFAM" id="SSF54928">
    <property type="entry name" value="RNA-binding domain, RBD"/>
    <property type="match status" value="2"/>
</dbReference>
<evidence type="ECO:0000256" key="4">
    <source>
        <dbReference type="SAM" id="MobiDB-lite"/>
    </source>
</evidence>
<feature type="domain" description="RRM" evidence="5">
    <location>
        <begin position="50"/>
        <end position="129"/>
    </location>
</feature>
<feature type="compositionally biased region" description="Basic residues" evidence="4">
    <location>
        <begin position="304"/>
        <end position="314"/>
    </location>
</feature>
<reference evidence="7" key="1">
    <citation type="submission" date="2025-08" db="UniProtKB">
        <authorList>
            <consortium name="RefSeq"/>
        </authorList>
    </citation>
    <scope>IDENTIFICATION</scope>
</reference>
<keyword evidence="3" id="KW-0694">RNA-binding</keyword>
<organism evidence="6 7">
    <name type="scientific">Acanthaster planci</name>
    <name type="common">Crown-of-thorns starfish</name>
    <dbReference type="NCBI Taxonomy" id="133434"/>
    <lineage>
        <taxon>Eukaryota</taxon>
        <taxon>Metazoa</taxon>
        <taxon>Echinodermata</taxon>
        <taxon>Eleutherozoa</taxon>
        <taxon>Asterozoa</taxon>
        <taxon>Asteroidea</taxon>
        <taxon>Valvatacea</taxon>
        <taxon>Valvatida</taxon>
        <taxon>Acanthasteridae</taxon>
        <taxon>Acanthaster</taxon>
    </lineage>
</organism>
<dbReference type="Gene3D" id="3.30.70.330">
    <property type="match status" value="2"/>
</dbReference>
<keyword evidence="6" id="KW-1185">Reference proteome</keyword>
<evidence type="ECO:0000256" key="3">
    <source>
        <dbReference type="PROSITE-ProRule" id="PRU00176"/>
    </source>
</evidence>
<dbReference type="GO" id="GO:0000785">
    <property type="term" value="C:chromatin"/>
    <property type="evidence" value="ECO:0007669"/>
    <property type="project" value="TreeGrafter"/>
</dbReference>
<feature type="domain" description="RRM" evidence="5">
    <location>
        <begin position="140"/>
        <end position="218"/>
    </location>
</feature>
<dbReference type="PANTHER" id="PTHR48033:SF10">
    <property type="entry name" value="RNA-BINDING PROTEIN SQUID"/>
    <property type="match status" value="1"/>
</dbReference>
<comment type="subcellular location">
    <subcellularLocation>
        <location evidence="1">Nucleus</location>
    </subcellularLocation>
</comment>
<dbReference type="GeneID" id="110975327"/>
<proteinExistence type="predicted"/>
<evidence type="ECO:0000313" key="7">
    <source>
        <dbReference type="RefSeq" id="XP_022083414.1"/>
    </source>
</evidence>
<dbReference type="Pfam" id="PF00076">
    <property type="entry name" value="RRM_1"/>
    <property type="match status" value="2"/>
</dbReference>
<dbReference type="CDD" id="cd00590">
    <property type="entry name" value="RRM_SF"/>
    <property type="match status" value="1"/>
</dbReference>
<keyword evidence="2" id="KW-0539">Nucleus</keyword>
<dbReference type="GO" id="GO:0003723">
    <property type="term" value="F:RNA binding"/>
    <property type="evidence" value="ECO:0007669"/>
    <property type="project" value="UniProtKB-UniRule"/>
</dbReference>
<dbReference type="GO" id="GO:0005654">
    <property type="term" value="C:nucleoplasm"/>
    <property type="evidence" value="ECO:0007669"/>
    <property type="project" value="TreeGrafter"/>
</dbReference>
<dbReference type="Proteomes" id="UP000694845">
    <property type="component" value="Unplaced"/>
</dbReference>
<dbReference type="AlphaFoldDB" id="A0A8B7XRE4"/>
<accession>A0A8B7XRE4</accession>
<feature type="region of interest" description="Disordered" evidence="4">
    <location>
        <begin position="291"/>
        <end position="314"/>
    </location>
</feature>
<dbReference type="KEGG" id="aplc:110975327"/>
<evidence type="ECO:0000256" key="2">
    <source>
        <dbReference type="ARBA" id="ARBA00023242"/>
    </source>
</evidence>
<dbReference type="InterPro" id="IPR012677">
    <property type="entry name" value="Nucleotide-bd_a/b_plait_sf"/>
</dbReference>
<dbReference type="PANTHER" id="PTHR48033">
    <property type="entry name" value="RNA-BINDING (RRM/RBD/RNP MOTIFS) FAMILY PROTEIN"/>
    <property type="match status" value="1"/>
</dbReference>